<comment type="similarity">
    <text evidence="1">Belongs to the protein kinase superfamily. ADCK protein kinase family.</text>
</comment>
<dbReference type="PANTHER" id="PTHR10566:SF123">
    <property type="entry name" value="PROTEIN KINASE SUPERFAMILY PROTEIN"/>
    <property type="match status" value="1"/>
</dbReference>
<comment type="caution">
    <text evidence="2">The sequence shown here is derived from an EMBL/GenBank/DDBJ whole genome shotgun (WGS) entry which is preliminary data.</text>
</comment>
<evidence type="ECO:0000313" key="2">
    <source>
        <dbReference type="EMBL" id="MQL92293.1"/>
    </source>
</evidence>
<organism evidence="2 3">
    <name type="scientific">Colocasia esculenta</name>
    <name type="common">Wild taro</name>
    <name type="synonym">Arum esculentum</name>
    <dbReference type="NCBI Taxonomy" id="4460"/>
    <lineage>
        <taxon>Eukaryota</taxon>
        <taxon>Viridiplantae</taxon>
        <taxon>Streptophyta</taxon>
        <taxon>Embryophyta</taxon>
        <taxon>Tracheophyta</taxon>
        <taxon>Spermatophyta</taxon>
        <taxon>Magnoliopsida</taxon>
        <taxon>Liliopsida</taxon>
        <taxon>Araceae</taxon>
        <taxon>Aroideae</taxon>
        <taxon>Colocasieae</taxon>
        <taxon>Colocasia</taxon>
    </lineage>
</organism>
<dbReference type="OrthoDB" id="427480at2759"/>
<dbReference type="Proteomes" id="UP000652761">
    <property type="component" value="Unassembled WGS sequence"/>
</dbReference>
<protein>
    <submittedName>
        <fullName evidence="2">Uncharacterized protein</fullName>
    </submittedName>
</protein>
<dbReference type="EMBL" id="NMUH01001434">
    <property type="protein sequence ID" value="MQL92293.1"/>
    <property type="molecule type" value="Genomic_DNA"/>
</dbReference>
<reference evidence="2" key="1">
    <citation type="submission" date="2017-07" db="EMBL/GenBank/DDBJ databases">
        <title>Taro Niue Genome Assembly and Annotation.</title>
        <authorList>
            <person name="Atibalentja N."/>
            <person name="Keating K."/>
            <person name="Fields C.J."/>
        </authorList>
    </citation>
    <scope>NUCLEOTIDE SEQUENCE</scope>
    <source>
        <strain evidence="2">Niue_2</strain>
        <tissue evidence="2">Leaf</tissue>
    </source>
</reference>
<name>A0A843VIX2_COLES</name>
<dbReference type="AlphaFoldDB" id="A0A843VIX2"/>
<dbReference type="PANTHER" id="PTHR10566">
    <property type="entry name" value="CHAPERONE-ACTIVITY OF BC1 COMPLEX CABC1 -RELATED"/>
    <property type="match status" value="1"/>
</dbReference>
<evidence type="ECO:0000256" key="1">
    <source>
        <dbReference type="ARBA" id="ARBA00009670"/>
    </source>
</evidence>
<accession>A0A843VIX2</accession>
<evidence type="ECO:0000313" key="3">
    <source>
        <dbReference type="Proteomes" id="UP000652761"/>
    </source>
</evidence>
<proteinExistence type="inferred from homology"/>
<gene>
    <name evidence="2" type="ORF">Taro_024924</name>
</gene>
<keyword evidence="3" id="KW-1185">Reference proteome</keyword>
<dbReference type="InterPro" id="IPR050154">
    <property type="entry name" value="UbiB_kinase"/>
</dbReference>
<sequence>MHIDSRYKIFWEQRLKEQLFASGVRSKETDLDANMDLEEALSEVAFKDGIPDIKFSKVLGKIWSIALKYHFRMPPYYTLVLRSLASLEGLAITSDQDFRAFQAAYPFVVQKLLYDNSTAARKILYSGVQPFALI</sequence>